<organism evidence="3 4">
    <name type="scientific">Acrodontium crateriforme</name>
    <dbReference type="NCBI Taxonomy" id="150365"/>
    <lineage>
        <taxon>Eukaryota</taxon>
        <taxon>Fungi</taxon>
        <taxon>Dikarya</taxon>
        <taxon>Ascomycota</taxon>
        <taxon>Pezizomycotina</taxon>
        <taxon>Dothideomycetes</taxon>
        <taxon>Dothideomycetidae</taxon>
        <taxon>Mycosphaerellales</taxon>
        <taxon>Teratosphaeriaceae</taxon>
        <taxon>Acrodontium</taxon>
    </lineage>
</organism>
<evidence type="ECO:0000313" key="3">
    <source>
        <dbReference type="EMBL" id="WPG98167.1"/>
    </source>
</evidence>
<name>A0AAQ3R9M2_9PEZI</name>
<sequence>MKISIFTFIAFLSTSVLAAPTSPSNVWKGKNEWWNWKKNKNVCDNEKRFPYEFTSTYHVVATPDQVVNGTTQTGGLTGVKGFYELYLNSDDNLMCHYIRLDNFRGDYQSPAKTATHLHQAVRGASGPPRIAFPNPIYIEGKNERYSIGCQKGPFSTGLNGSDGVDTGSGFYVRQIEDNPSAFFVDVHSSQAVPGAVRGQIA</sequence>
<dbReference type="Proteomes" id="UP001303373">
    <property type="component" value="Chromosome 1"/>
</dbReference>
<protein>
    <recommendedName>
        <fullName evidence="2">CHRD domain-containing protein</fullName>
    </recommendedName>
</protein>
<evidence type="ECO:0000313" key="4">
    <source>
        <dbReference type="Proteomes" id="UP001303373"/>
    </source>
</evidence>
<proteinExistence type="predicted"/>
<reference evidence="3 4" key="1">
    <citation type="submission" date="2023-11" db="EMBL/GenBank/DDBJ databases">
        <title>An acidophilic fungus is an integral part of prey digestion in a carnivorous sundew plant.</title>
        <authorList>
            <person name="Tsai I.J."/>
        </authorList>
    </citation>
    <scope>NUCLEOTIDE SEQUENCE [LARGE SCALE GENOMIC DNA]</scope>
    <source>
        <strain evidence="3">169a</strain>
    </source>
</reference>
<feature type="domain" description="CHRD" evidence="2">
    <location>
        <begin position="55"/>
        <end position="201"/>
    </location>
</feature>
<feature type="chain" id="PRO_5042990732" description="CHRD domain-containing protein" evidence="1">
    <location>
        <begin position="19"/>
        <end position="201"/>
    </location>
</feature>
<accession>A0AAQ3R9M2</accession>
<dbReference type="Pfam" id="PF07452">
    <property type="entry name" value="CHRD"/>
    <property type="match status" value="1"/>
</dbReference>
<keyword evidence="1" id="KW-0732">Signal</keyword>
<gene>
    <name evidence="3" type="ORF">R9X50_00095300</name>
</gene>
<dbReference type="InterPro" id="IPR010895">
    <property type="entry name" value="CHRD"/>
</dbReference>
<dbReference type="SMART" id="SM00754">
    <property type="entry name" value="CHRD"/>
    <property type="match status" value="1"/>
</dbReference>
<evidence type="ECO:0000256" key="1">
    <source>
        <dbReference type="SAM" id="SignalP"/>
    </source>
</evidence>
<keyword evidence="4" id="KW-1185">Reference proteome</keyword>
<dbReference type="AlphaFoldDB" id="A0AAQ3R9M2"/>
<feature type="signal peptide" evidence="1">
    <location>
        <begin position="1"/>
        <end position="18"/>
    </location>
</feature>
<dbReference type="EMBL" id="CP138580">
    <property type="protein sequence ID" value="WPG98167.1"/>
    <property type="molecule type" value="Genomic_DNA"/>
</dbReference>
<evidence type="ECO:0000259" key="2">
    <source>
        <dbReference type="SMART" id="SM00754"/>
    </source>
</evidence>